<dbReference type="Gene3D" id="3.40.50.150">
    <property type="entry name" value="Vaccinia Virus protein VP39"/>
    <property type="match status" value="1"/>
</dbReference>
<name>A0ABX3Y2E2_STRPT</name>
<comment type="caution">
    <text evidence="3">The sequence shown here is derived from an EMBL/GenBank/DDBJ whole genome shotgun (WGS) entry which is preliminary data.</text>
</comment>
<keyword evidence="1 3" id="KW-0808">Transferase</keyword>
<keyword evidence="4" id="KW-1185">Reference proteome</keyword>
<dbReference type="InterPro" id="IPR041698">
    <property type="entry name" value="Methyltransf_25"/>
</dbReference>
<dbReference type="Proteomes" id="UP000194225">
    <property type="component" value="Unassembled WGS sequence"/>
</dbReference>
<dbReference type="GO" id="GO:0008168">
    <property type="term" value="F:methyltransferase activity"/>
    <property type="evidence" value="ECO:0007669"/>
    <property type="project" value="UniProtKB-KW"/>
</dbReference>
<evidence type="ECO:0000313" key="3">
    <source>
        <dbReference type="EMBL" id="OSY47062.1"/>
    </source>
</evidence>
<protein>
    <submittedName>
        <fullName evidence="3">Cypemycin methyltransferase</fullName>
        <ecNumber evidence="3">2.1.1.-</ecNumber>
    </submittedName>
</protein>
<proteinExistence type="predicted"/>
<dbReference type="Pfam" id="PF13649">
    <property type="entry name" value="Methyltransf_25"/>
    <property type="match status" value="1"/>
</dbReference>
<dbReference type="CDD" id="cd02440">
    <property type="entry name" value="AdoMet_MTases"/>
    <property type="match status" value="1"/>
</dbReference>
<sequence length="257" mass="28354">MECEGWRTLPPVYSDADAAALYDLLNPWNPDRRSDDRFFFPLVMDAGSVLDVGCGTGSMLKLARERGHRGRLVGLDPDCAALDRARLRADVEWIEGTAADARSGAGFELATMTGHAFQNLLTDDQLRASLSAMYGVLRRGGRFAFETRHPQARAWEGWTPSNPDDVVDLVDDAGRALRYWHDVDSVVGDIVTIRGTVAKPDGTVLRVLSESLRFLDVAALNALLVEAGFEIEGQYGDWDRGPITDDSREIITIACRR</sequence>
<keyword evidence="3" id="KW-0489">Methyltransferase</keyword>
<dbReference type="EC" id="2.1.1.-" evidence="3"/>
<reference evidence="3 4" key="1">
    <citation type="submission" date="2016-09" db="EMBL/GenBank/DDBJ databases">
        <title>Streptomyces platensis DSM40041, a candidate organism with high potential of specific P450 cytochromes.</title>
        <authorList>
            <person name="Grumaz C."/>
            <person name="Vainshtein Y."/>
            <person name="Kirstahler P."/>
            <person name="Sohn K."/>
        </authorList>
    </citation>
    <scope>NUCLEOTIDE SEQUENCE [LARGE SCALE GENOMIC DNA]</scope>
    <source>
        <strain evidence="3 4">DSM 40041</strain>
    </source>
</reference>
<evidence type="ECO:0000313" key="4">
    <source>
        <dbReference type="Proteomes" id="UP000194225"/>
    </source>
</evidence>
<dbReference type="GO" id="GO:0032259">
    <property type="term" value="P:methylation"/>
    <property type="evidence" value="ECO:0007669"/>
    <property type="project" value="UniProtKB-KW"/>
</dbReference>
<evidence type="ECO:0000256" key="1">
    <source>
        <dbReference type="ARBA" id="ARBA00022679"/>
    </source>
</evidence>
<evidence type="ECO:0000259" key="2">
    <source>
        <dbReference type="Pfam" id="PF13649"/>
    </source>
</evidence>
<accession>A0ABX3Y2E2</accession>
<dbReference type="InterPro" id="IPR029063">
    <property type="entry name" value="SAM-dependent_MTases_sf"/>
</dbReference>
<feature type="domain" description="Methyltransferase" evidence="2">
    <location>
        <begin position="49"/>
        <end position="141"/>
    </location>
</feature>
<organism evidence="3 4">
    <name type="scientific">Streptomyces platensis</name>
    <dbReference type="NCBI Taxonomy" id="58346"/>
    <lineage>
        <taxon>Bacteria</taxon>
        <taxon>Bacillati</taxon>
        <taxon>Actinomycetota</taxon>
        <taxon>Actinomycetes</taxon>
        <taxon>Kitasatosporales</taxon>
        <taxon>Streptomycetaceae</taxon>
        <taxon>Streptomyces</taxon>
    </lineage>
</organism>
<dbReference type="EMBL" id="MIGA01000006">
    <property type="protein sequence ID" value="OSY47062.1"/>
    <property type="molecule type" value="Genomic_DNA"/>
</dbReference>
<dbReference type="SUPFAM" id="SSF53335">
    <property type="entry name" value="S-adenosyl-L-methionine-dependent methyltransferases"/>
    <property type="match status" value="1"/>
</dbReference>
<dbReference type="PANTHER" id="PTHR43861">
    <property type="entry name" value="TRANS-ACONITATE 2-METHYLTRANSFERASE-RELATED"/>
    <property type="match status" value="1"/>
</dbReference>
<gene>
    <name evidence="3" type="primary">cypM_1</name>
    <name evidence="3" type="ORF">BG653_01490</name>
</gene>